<name>A0ABT1QH17_9NOCA</name>
<dbReference type="EMBL" id="JANFQF010000015">
    <property type="protein sequence ID" value="MCQ4121080.1"/>
    <property type="molecule type" value="Genomic_DNA"/>
</dbReference>
<dbReference type="Pfam" id="PF22564">
    <property type="entry name" value="HAAS"/>
    <property type="match status" value="1"/>
</dbReference>
<feature type="transmembrane region" description="Helical" evidence="1">
    <location>
        <begin position="101"/>
        <end position="126"/>
    </location>
</feature>
<proteinExistence type="predicted"/>
<gene>
    <name evidence="2" type="ORF">NOF53_18245</name>
</gene>
<accession>A0ABT1QH17</accession>
<evidence type="ECO:0000256" key="1">
    <source>
        <dbReference type="SAM" id="Phobius"/>
    </source>
</evidence>
<dbReference type="RefSeq" id="WP_255971259.1">
    <property type="nucleotide sequence ID" value="NZ_JANFQF010000015.1"/>
</dbReference>
<keyword evidence="1" id="KW-0472">Membrane</keyword>
<evidence type="ECO:0000313" key="3">
    <source>
        <dbReference type="Proteomes" id="UP001524501"/>
    </source>
</evidence>
<keyword evidence="3" id="KW-1185">Reference proteome</keyword>
<keyword evidence="1" id="KW-1133">Transmembrane helix</keyword>
<evidence type="ECO:0000313" key="2">
    <source>
        <dbReference type="EMBL" id="MCQ4121080.1"/>
    </source>
</evidence>
<reference evidence="2 3" key="1">
    <citation type="submission" date="2022-07" db="EMBL/GenBank/DDBJ databases">
        <title>Degradation activity of malathion, p-nitrophenol and potential low-temperature adaptation strategy of Rhodococcus sp. FXJ9.536.</title>
        <authorList>
            <person name="Huang J."/>
            <person name="Huang Y."/>
        </authorList>
    </citation>
    <scope>NUCLEOTIDE SEQUENCE [LARGE SCALE GENOMIC DNA]</scope>
    <source>
        <strain evidence="2 3">FXJ9.536</strain>
    </source>
</reference>
<sequence>MTTVEKYTQQLIFALRMRDVPGDVIGDAIAQVESHVADTGEDPVEAFGSPREYAATFGGPTVPDPRWPWYVANFLVGFIFGLVLIIGILDQIRGKDLLWGLSPVIAIIIGAVGLIGYFGTLVLISADSIKDPRRTR</sequence>
<dbReference type="Proteomes" id="UP001524501">
    <property type="component" value="Unassembled WGS sequence"/>
</dbReference>
<feature type="transmembrane region" description="Helical" evidence="1">
    <location>
        <begin position="67"/>
        <end position="89"/>
    </location>
</feature>
<evidence type="ECO:0008006" key="4">
    <source>
        <dbReference type="Google" id="ProtNLM"/>
    </source>
</evidence>
<keyword evidence="1" id="KW-0812">Transmembrane</keyword>
<comment type="caution">
    <text evidence="2">The sequence shown here is derived from an EMBL/GenBank/DDBJ whole genome shotgun (WGS) entry which is preliminary data.</text>
</comment>
<organism evidence="2 3">
    <name type="scientific">Rhodococcus tibetensis</name>
    <dbReference type="NCBI Taxonomy" id="2965064"/>
    <lineage>
        <taxon>Bacteria</taxon>
        <taxon>Bacillati</taxon>
        <taxon>Actinomycetota</taxon>
        <taxon>Actinomycetes</taxon>
        <taxon>Mycobacteriales</taxon>
        <taxon>Nocardiaceae</taxon>
        <taxon>Rhodococcus</taxon>
    </lineage>
</organism>
<protein>
    <recommendedName>
        <fullName evidence="4">DUF1700 domain-containing protein</fullName>
    </recommendedName>
</protein>